<dbReference type="PRINTS" id="PR00420">
    <property type="entry name" value="RNGMNOXGNASE"/>
</dbReference>
<dbReference type="InterPro" id="IPR010971">
    <property type="entry name" value="UbiH/COQ6"/>
</dbReference>
<dbReference type="GO" id="GO:0110142">
    <property type="term" value="C:ubiquinone biosynthesis complex"/>
    <property type="evidence" value="ECO:0007669"/>
    <property type="project" value="UniProtKB-ARBA"/>
</dbReference>
<keyword evidence="10" id="KW-1185">Reference proteome</keyword>
<dbReference type="UniPathway" id="UPA00232"/>
<keyword evidence="4" id="KW-0285">Flavoprotein</keyword>
<dbReference type="RefSeq" id="WP_051602541.1">
    <property type="nucleotide sequence ID" value="NZ_AWFH01000006.1"/>
</dbReference>
<organism evidence="9 10">
    <name type="scientific">Hyphomonas atlantica</name>
    <dbReference type="NCBI Taxonomy" id="1280948"/>
    <lineage>
        <taxon>Bacteria</taxon>
        <taxon>Pseudomonadati</taxon>
        <taxon>Pseudomonadota</taxon>
        <taxon>Alphaproteobacteria</taxon>
        <taxon>Hyphomonadales</taxon>
        <taxon>Hyphomonadaceae</taxon>
        <taxon>Hyphomonas</taxon>
    </lineage>
</organism>
<dbReference type="Gene3D" id="3.50.50.60">
    <property type="entry name" value="FAD/NAD(P)-binding domain"/>
    <property type="match status" value="2"/>
</dbReference>
<reference evidence="9 10" key="1">
    <citation type="journal article" date="2014" name="Antonie Van Leeuwenhoek">
        <title>Hyphomonas beringensis sp. nov. and Hyphomonas chukchiensis sp. nov., isolated from surface seawater of the Bering Sea and Chukchi Sea.</title>
        <authorList>
            <person name="Li C."/>
            <person name="Lai Q."/>
            <person name="Li G."/>
            <person name="Dong C."/>
            <person name="Wang J."/>
            <person name="Liao Y."/>
            <person name="Shao Z."/>
        </authorList>
    </citation>
    <scope>NUCLEOTIDE SEQUENCE [LARGE SCALE GENOMIC DNA]</scope>
    <source>
        <strain evidence="9 10">22II1-22F38</strain>
    </source>
</reference>
<evidence type="ECO:0000256" key="4">
    <source>
        <dbReference type="ARBA" id="ARBA00022630"/>
    </source>
</evidence>
<dbReference type="PATRIC" id="fig|1280948.3.peg.1177"/>
<keyword evidence="6" id="KW-0560">Oxidoreductase</keyword>
<dbReference type="STRING" id="1280948.HY36_14710"/>
<evidence type="ECO:0000256" key="1">
    <source>
        <dbReference type="ARBA" id="ARBA00001974"/>
    </source>
</evidence>
<dbReference type="GO" id="GO:0006744">
    <property type="term" value="P:ubiquinone biosynthetic process"/>
    <property type="evidence" value="ECO:0007669"/>
    <property type="project" value="UniProtKB-UniPathway"/>
</dbReference>
<comment type="caution">
    <text evidence="9">The sequence shown here is derived from an EMBL/GenBank/DDBJ whole genome shotgun (WGS) entry which is preliminary data.</text>
</comment>
<dbReference type="PANTHER" id="PTHR43876:SF7">
    <property type="entry name" value="UBIQUINONE BIOSYNTHESIS MONOOXYGENASE COQ6, MITOCHONDRIAL"/>
    <property type="match status" value="1"/>
</dbReference>
<dbReference type="SUPFAM" id="SSF51905">
    <property type="entry name" value="FAD/NAD(P)-binding domain"/>
    <property type="match status" value="1"/>
</dbReference>
<dbReference type="GO" id="GO:0004497">
    <property type="term" value="F:monooxygenase activity"/>
    <property type="evidence" value="ECO:0007669"/>
    <property type="project" value="UniProtKB-KW"/>
</dbReference>
<evidence type="ECO:0000313" key="9">
    <source>
        <dbReference type="EMBL" id="KCZ63544.1"/>
    </source>
</evidence>
<dbReference type="eggNOG" id="COG0654">
    <property type="taxonomic scope" value="Bacteria"/>
</dbReference>
<proteinExistence type="inferred from homology"/>
<comment type="similarity">
    <text evidence="3">Belongs to the UbiH/COQ6 family.</text>
</comment>
<keyword evidence="5" id="KW-0274">FAD</keyword>
<evidence type="ECO:0000256" key="5">
    <source>
        <dbReference type="ARBA" id="ARBA00022827"/>
    </source>
</evidence>
<evidence type="ECO:0000259" key="8">
    <source>
        <dbReference type="Pfam" id="PF01494"/>
    </source>
</evidence>
<evidence type="ECO:0000256" key="7">
    <source>
        <dbReference type="ARBA" id="ARBA00023033"/>
    </source>
</evidence>
<dbReference type="EMBL" id="AWFH01000006">
    <property type="protein sequence ID" value="KCZ63544.1"/>
    <property type="molecule type" value="Genomic_DNA"/>
</dbReference>
<feature type="domain" description="FAD-binding" evidence="8">
    <location>
        <begin position="13"/>
        <end position="326"/>
    </location>
</feature>
<dbReference type="GO" id="GO:0016705">
    <property type="term" value="F:oxidoreductase activity, acting on paired donors, with incorporation or reduction of molecular oxygen"/>
    <property type="evidence" value="ECO:0007669"/>
    <property type="project" value="InterPro"/>
</dbReference>
<dbReference type="InterPro" id="IPR036188">
    <property type="entry name" value="FAD/NAD-bd_sf"/>
</dbReference>
<comment type="pathway">
    <text evidence="2">Cofactor biosynthesis; ubiquinone biosynthesis.</text>
</comment>
<dbReference type="OrthoDB" id="9796623at2"/>
<name>A0A059E6J2_9PROT</name>
<dbReference type="FunFam" id="3.50.50.60:FF:000021">
    <property type="entry name" value="Ubiquinone biosynthesis monooxygenase COQ6"/>
    <property type="match status" value="1"/>
</dbReference>
<dbReference type="PANTHER" id="PTHR43876">
    <property type="entry name" value="UBIQUINONE BIOSYNTHESIS MONOOXYGENASE COQ6, MITOCHONDRIAL"/>
    <property type="match status" value="1"/>
</dbReference>
<dbReference type="GO" id="GO:0071949">
    <property type="term" value="F:FAD binding"/>
    <property type="evidence" value="ECO:0007669"/>
    <property type="project" value="InterPro"/>
</dbReference>
<sequence>MTQTHPRSDQTYDLAIIGAGPVGTTLAILAAQRGFSVALVDARDPDVAPRPDTRTFAIVRGSWRLLGAAGVTDALCGSTEPLNGLEAVDGGTHWFGAPGVLFGNEDLPDDPDGQPLGQMVPAAALQAALDGTCADMDQIHWIRGKLFRDMETGNAGAILTLSDETQISARLVAACDGMKSAVRESVGITTEGHDYNQSVFAANVKLDRPHEGIARQLFTPEGPFATLPMPDNRANLAWYMKRGAAEAIAAMPVEDINAELNARFADFAGPMEIDGPYSAYPLVMQLATRMVGPRTALVGDAAHRINPLAGQGLNLGFKDVGALIDVMCDARDVGLDPGSDVSLERYEKWRRFDATAAAMFMDGIDKAFTNDSAVLKPLRGLALSLAQKITPLRQALARQASADQAHLPSLMR</sequence>
<evidence type="ECO:0000256" key="3">
    <source>
        <dbReference type="ARBA" id="ARBA00005349"/>
    </source>
</evidence>
<dbReference type="Proteomes" id="UP000024547">
    <property type="component" value="Unassembled WGS sequence"/>
</dbReference>
<evidence type="ECO:0000313" key="10">
    <source>
        <dbReference type="Proteomes" id="UP000024547"/>
    </source>
</evidence>
<comment type="cofactor">
    <cofactor evidence="1">
        <name>FAD</name>
        <dbReference type="ChEBI" id="CHEBI:57692"/>
    </cofactor>
</comment>
<accession>A0A059E6J2</accession>
<evidence type="ECO:0000256" key="2">
    <source>
        <dbReference type="ARBA" id="ARBA00004749"/>
    </source>
</evidence>
<dbReference type="Pfam" id="PF01494">
    <property type="entry name" value="FAD_binding_3"/>
    <property type="match status" value="1"/>
</dbReference>
<evidence type="ECO:0000256" key="6">
    <source>
        <dbReference type="ARBA" id="ARBA00023002"/>
    </source>
</evidence>
<keyword evidence="7" id="KW-0503">Monooxygenase</keyword>
<protein>
    <recommendedName>
        <fullName evidence="8">FAD-binding domain-containing protein</fullName>
    </recommendedName>
</protein>
<dbReference type="InterPro" id="IPR051205">
    <property type="entry name" value="UbiH/COQ6_monooxygenase"/>
</dbReference>
<dbReference type="InterPro" id="IPR002938">
    <property type="entry name" value="FAD-bd"/>
</dbReference>
<dbReference type="AlphaFoldDB" id="A0A059E6J2"/>
<dbReference type="NCBIfam" id="TIGR01988">
    <property type="entry name" value="Ubi-OHases"/>
    <property type="match status" value="1"/>
</dbReference>
<gene>
    <name evidence="9" type="ORF">HY36_14710</name>
</gene>